<dbReference type="PANTHER" id="PTHR42940">
    <property type="entry name" value="ALCOHOL DEHYDROGENASE 1-RELATED"/>
    <property type="match status" value="1"/>
</dbReference>
<gene>
    <name evidence="9" type="ORF">FHR20_001138</name>
</gene>
<dbReference type="Pfam" id="PF00107">
    <property type="entry name" value="ADH_zinc_N"/>
    <property type="match status" value="1"/>
</dbReference>
<evidence type="ECO:0000256" key="4">
    <source>
        <dbReference type="ARBA" id="ARBA00022723"/>
    </source>
</evidence>
<dbReference type="InterPro" id="IPR013149">
    <property type="entry name" value="ADH-like_C"/>
</dbReference>
<dbReference type="PROSITE" id="PS00059">
    <property type="entry name" value="ADH_ZINC"/>
    <property type="match status" value="1"/>
</dbReference>
<comment type="caution">
    <text evidence="9">The sequence shown here is derived from an EMBL/GenBank/DDBJ whole genome shotgun (WGS) entry which is preliminary data.</text>
</comment>
<evidence type="ECO:0000313" key="9">
    <source>
        <dbReference type="EMBL" id="NIJ64207.1"/>
    </source>
</evidence>
<dbReference type="InterPro" id="IPR013154">
    <property type="entry name" value="ADH-like_N"/>
</dbReference>
<evidence type="ECO:0000256" key="1">
    <source>
        <dbReference type="ARBA" id="ARBA00001947"/>
    </source>
</evidence>
<dbReference type="RefSeq" id="WP_167298595.1">
    <property type="nucleotide sequence ID" value="NZ_JAASQV010000001.1"/>
</dbReference>
<dbReference type="Proteomes" id="UP000564677">
    <property type="component" value="Unassembled WGS sequence"/>
</dbReference>
<accession>A0A7X5UXV0</accession>
<evidence type="ECO:0000256" key="5">
    <source>
        <dbReference type="ARBA" id="ARBA00022833"/>
    </source>
</evidence>
<dbReference type="GO" id="GO:0004022">
    <property type="term" value="F:alcohol dehydrogenase (NAD+) activity"/>
    <property type="evidence" value="ECO:0007669"/>
    <property type="project" value="UniProtKB-EC"/>
</dbReference>
<evidence type="ECO:0000256" key="7">
    <source>
        <dbReference type="RuleBase" id="RU361277"/>
    </source>
</evidence>
<dbReference type="EC" id="1.1.1.1" evidence="3"/>
<dbReference type="GO" id="GO:0008270">
    <property type="term" value="F:zinc ion binding"/>
    <property type="evidence" value="ECO:0007669"/>
    <property type="project" value="InterPro"/>
</dbReference>
<comment type="similarity">
    <text evidence="2 7">Belongs to the zinc-containing alcohol dehydrogenase family.</text>
</comment>
<sequence length="355" mass="37176">MHAYQVVEFGTPIVRNDVIDPTPTGTEVVVDVVACGLCHSDAHFHEGHLGLGGDARLPVDMIGIRLPTSLGHEIFGRIASFGPDAGLSEEDVGRPVVVYPWIGCGTCEACLAERDNECPNPRSIGLQVSGGHAEKVVVREPKYLVPADGLDEDYAGIFACCGLTAYAALAKLPRRDGWIGIIGAGGVGTMALSIEKGLENTKVAVFDINPAKLIAAANDFGADRTVNSKEEGAADAIKQETGGFIGVLDFVGSQQTADLGISLLRNGGTYVGVGLFGGEVRLPLAVLASRQLNLQGSYCGSPAELRALVEHAKAGRIKPIPTRVAPIDTINQGLAELRGGKIEGRLVHRHAGPHS</sequence>
<protein>
    <recommendedName>
        <fullName evidence="3">alcohol dehydrogenase</fullName>
        <ecNumber evidence="3">1.1.1.1</ecNumber>
    </recommendedName>
</protein>
<comment type="cofactor">
    <cofactor evidence="1 7">
        <name>Zn(2+)</name>
        <dbReference type="ChEBI" id="CHEBI:29105"/>
    </cofactor>
</comment>
<evidence type="ECO:0000256" key="3">
    <source>
        <dbReference type="ARBA" id="ARBA00013190"/>
    </source>
</evidence>
<name>A0A7X5UXV0_9SPHN</name>
<dbReference type="InterPro" id="IPR002328">
    <property type="entry name" value="ADH_Zn_CS"/>
</dbReference>
<dbReference type="InterPro" id="IPR011032">
    <property type="entry name" value="GroES-like_sf"/>
</dbReference>
<dbReference type="Gene3D" id="3.40.50.720">
    <property type="entry name" value="NAD(P)-binding Rossmann-like Domain"/>
    <property type="match status" value="1"/>
</dbReference>
<keyword evidence="6" id="KW-0560">Oxidoreductase</keyword>
<reference evidence="9 10" key="1">
    <citation type="submission" date="2020-03" db="EMBL/GenBank/DDBJ databases">
        <title>Genomic Encyclopedia of Type Strains, Phase IV (KMG-IV): sequencing the most valuable type-strain genomes for metagenomic binning, comparative biology and taxonomic classification.</title>
        <authorList>
            <person name="Goeker M."/>
        </authorList>
    </citation>
    <scope>NUCLEOTIDE SEQUENCE [LARGE SCALE GENOMIC DNA]</scope>
    <source>
        <strain evidence="9 10">DSM 4733</strain>
    </source>
</reference>
<evidence type="ECO:0000256" key="6">
    <source>
        <dbReference type="ARBA" id="ARBA00023002"/>
    </source>
</evidence>
<dbReference type="GO" id="GO:0005737">
    <property type="term" value="C:cytoplasm"/>
    <property type="evidence" value="ECO:0007669"/>
    <property type="project" value="TreeGrafter"/>
</dbReference>
<evidence type="ECO:0000256" key="2">
    <source>
        <dbReference type="ARBA" id="ARBA00008072"/>
    </source>
</evidence>
<dbReference type="SUPFAM" id="SSF50129">
    <property type="entry name" value="GroES-like"/>
    <property type="match status" value="1"/>
</dbReference>
<dbReference type="PANTHER" id="PTHR42940:SF8">
    <property type="entry name" value="VACUOLAR PROTEIN SORTING-ASSOCIATED PROTEIN 11"/>
    <property type="match status" value="1"/>
</dbReference>
<proteinExistence type="inferred from homology"/>
<keyword evidence="10" id="KW-1185">Reference proteome</keyword>
<dbReference type="Gene3D" id="3.90.180.10">
    <property type="entry name" value="Medium-chain alcohol dehydrogenases, catalytic domain"/>
    <property type="match status" value="1"/>
</dbReference>
<dbReference type="AlphaFoldDB" id="A0A7X5UXV0"/>
<evidence type="ECO:0000259" key="8">
    <source>
        <dbReference type="SMART" id="SM00829"/>
    </source>
</evidence>
<keyword evidence="5 7" id="KW-0862">Zinc</keyword>
<keyword evidence="4 7" id="KW-0479">Metal-binding</keyword>
<organism evidence="9 10">
    <name type="scientific">Sphingomonas leidyi</name>
    <dbReference type="NCBI Taxonomy" id="68569"/>
    <lineage>
        <taxon>Bacteria</taxon>
        <taxon>Pseudomonadati</taxon>
        <taxon>Pseudomonadota</taxon>
        <taxon>Alphaproteobacteria</taxon>
        <taxon>Sphingomonadales</taxon>
        <taxon>Sphingomonadaceae</taxon>
        <taxon>Sphingomonas</taxon>
    </lineage>
</organism>
<dbReference type="InterPro" id="IPR020843">
    <property type="entry name" value="ER"/>
</dbReference>
<evidence type="ECO:0000313" key="10">
    <source>
        <dbReference type="Proteomes" id="UP000564677"/>
    </source>
</evidence>
<feature type="domain" description="Enoyl reductase (ER)" evidence="8">
    <location>
        <begin position="10"/>
        <end position="348"/>
    </location>
</feature>
<dbReference type="EMBL" id="JAASQV010000001">
    <property type="protein sequence ID" value="NIJ64207.1"/>
    <property type="molecule type" value="Genomic_DNA"/>
</dbReference>
<dbReference type="SMART" id="SM00829">
    <property type="entry name" value="PKS_ER"/>
    <property type="match status" value="1"/>
</dbReference>
<dbReference type="SUPFAM" id="SSF51735">
    <property type="entry name" value="NAD(P)-binding Rossmann-fold domains"/>
    <property type="match status" value="1"/>
</dbReference>
<dbReference type="Pfam" id="PF08240">
    <property type="entry name" value="ADH_N"/>
    <property type="match status" value="1"/>
</dbReference>
<dbReference type="InterPro" id="IPR036291">
    <property type="entry name" value="NAD(P)-bd_dom_sf"/>
</dbReference>